<dbReference type="CDD" id="cd06579">
    <property type="entry name" value="TM_PBP1_transp_AraH_like"/>
    <property type="match status" value="1"/>
</dbReference>
<comment type="caution">
    <text evidence="7">The sequence shown here is derived from an EMBL/GenBank/DDBJ whole genome shotgun (WGS) entry which is preliminary data.</text>
</comment>
<feature type="transmembrane region" description="Helical" evidence="6">
    <location>
        <begin position="121"/>
        <end position="138"/>
    </location>
</feature>
<reference evidence="7 8" key="1">
    <citation type="submission" date="2017-10" db="EMBL/GenBank/DDBJ databases">
        <title>Novel microbial diversity and functional potential in the marine mammal oral microbiome.</title>
        <authorList>
            <person name="Dudek N.K."/>
            <person name="Sun C.L."/>
            <person name="Burstein D."/>
            <person name="Kantor R.S."/>
            <person name="Aliaga Goltsman D.S."/>
            <person name="Bik E.M."/>
            <person name="Thomas B.C."/>
            <person name="Banfield J.F."/>
            <person name="Relman D.A."/>
        </authorList>
    </citation>
    <scope>NUCLEOTIDE SEQUENCE [LARGE SCALE GENOMIC DNA]</scope>
    <source>
        <strain evidence="7">DOLJORAL78_47_16</strain>
    </source>
</reference>
<protein>
    <submittedName>
        <fullName evidence="7">Sugar ABC transporter permease</fullName>
    </submittedName>
</protein>
<keyword evidence="4 6" id="KW-1133">Transmembrane helix</keyword>
<dbReference type="Pfam" id="PF02653">
    <property type="entry name" value="BPD_transp_2"/>
    <property type="match status" value="1"/>
</dbReference>
<feature type="transmembrane region" description="Helical" evidence="6">
    <location>
        <begin position="265"/>
        <end position="284"/>
    </location>
</feature>
<evidence type="ECO:0000313" key="8">
    <source>
        <dbReference type="Proteomes" id="UP000230821"/>
    </source>
</evidence>
<keyword evidence="3 6" id="KW-0812">Transmembrane</keyword>
<keyword evidence="2" id="KW-1003">Cell membrane</keyword>
<feature type="transmembrane region" description="Helical" evidence="6">
    <location>
        <begin position="290"/>
        <end position="309"/>
    </location>
</feature>
<evidence type="ECO:0000313" key="7">
    <source>
        <dbReference type="EMBL" id="PIE34206.1"/>
    </source>
</evidence>
<feature type="transmembrane region" description="Helical" evidence="6">
    <location>
        <begin position="158"/>
        <end position="180"/>
    </location>
</feature>
<evidence type="ECO:0000256" key="5">
    <source>
        <dbReference type="ARBA" id="ARBA00023136"/>
    </source>
</evidence>
<feature type="transmembrane region" description="Helical" evidence="6">
    <location>
        <begin position="12"/>
        <end position="31"/>
    </location>
</feature>
<dbReference type="AlphaFoldDB" id="A0A2G6KEV3"/>
<dbReference type="Proteomes" id="UP000230821">
    <property type="component" value="Unassembled WGS sequence"/>
</dbReference>
<gene>
    <name evidence="7" type="ORF">CSA56_08715</name>
</gene>
<evidence type="ECO:0000256" key="4">
    <source>
        <dbReference type="ARBA" id="ARBA00022989"/>
    </source>
</evidence>
<proteinExistence type="predicted"/>
<evidence type="ECO:0000256" key="6">
    <source>
        <dbReference type="SAM" id="Phobius"/>
    </source>
</evidence>
<dbReference type="GO" id="GO:0005886">
    <property type="term" value="C:plasma membrane"/>
    <property type="evidence" value="ECO:0007669"/>
    <property type="project" value="UniProtKB-SubCell"/>
</dbReference>
<name>A0A2G6KEV3_9BACT</name>
<organism evidence="7 8">
    <name type="scientific">candidate division KSB3 bacterium</name>
    <dbReference type="NCBI Taxonomy" id="2044937"/>
    <lineage>
        <taxon>Bacteria</taxon>
        <taxon>candidate division KSB3</taxon>
    </lineage>
</organism>
<sequence length="322" mass="34359">MKSIIKNLRNTQWFFLLLVVIVLSIITGTINPKYFYVRNLINILEQISVLGLVASGATVLMISGNFDISVGANIGLASCVMAMLMKNDMATVLAVGTGLIVAVACCFFVGLNSILFKAPSFIISLACIGIFKGLALALTEGTIQTIYGKFETIGALRIFNVIPLLFVISLLGYITVHLILSYTRLGRRVYAIGSNRQAAYRSGIAVNKNTLIFFTLNGVLVGTAAMLLLSRVGAVQPSTGSGIELKAIGAVVIGGAPMTGGKGKIIGTFFGVLLMGVLSNVLNMLRVNPYFQEITFGALIIVSLAVTTLSQKDYRTFIAEEP</sequence>
<dbReference type="EMBL" id="PDSK01000091">
    <property type="protein sequence ID" value="PIE34206.1"/>
    <property type="molecule type" value="Genomic_DNA"/>
</dbReference>
<dbReference type="GO" id="GO:0022857">
    <property type="term" value="F:transmembrane transporter activity"/>
    <property type="evidence" value="ECO:0007669"/>
    <property type="project" value="InterPro"/>
</dbReference>
<evidence type="ECO:0000256" key="1">
    <source>
        <dbReference type="ARBA" id="ARBA00004651"/>
    </source>
</evidence>
<evidence type="ECO:0000256" key="3">
    <source>
        <dbReference type="ARBA" id="ARBA00022692"/>
    </source>
</evidence>
<feature type="transmembrane region" description="Helical" evidence="6">
    <location>
        <begin position="92"/>
        <end position="115"/>
    </location>
</feature>
<dbReference type="PANTHER" id="PTHR32196">
    <property type="entry name" value="ABC TRANSPORTER PERMEASE PROTEIN YPHD-RELATED-RELATED"/>
    <property type="match status" value="1"/>
</dbReference>
<comment type="subcellular location">
    <subcellularLocation>
        <location evidence="1">Cell membrane</location>
        <topology evidence="1">Multi-pass membrane protein</topology>
    </subcellularLocation>
</comment>
<feature type="transmembrane region" description="Helical" evidence="6">
    <location>
        <begin position="211"/>
        <end position="229"/>
    </location>
</feature>
<dbReference type="InterPro" id="IPR001851">
    <property type="entry name" value="ABC_transp_permease"/>
</dbReference>
<keyword evidence="5 6" id="KW-0472">Membrane</keyword>
<dbReference type="PANTHER" id="PTHR32196:SF72">
    <property type="entry name" value="RIBOSE IMPORT PERMEASE PROTEIN RBSC"/>
    <property type="match status" value="1"/>
</dbReference>
<evidence type="ECO:0000256" key="2">
    <source>
        <dbReference type="ARBA" id="ARBA00022475"/>
    </source>
</evidence>
<accession>A0A2G6KEV3</accession>